<protein>
    <submittedName>
        <fullName evidence="3">BTB/POZ protein</fullName>
    </submittedName>
</protein>
<dbReference type="OrthoDB" id="2414723at2759"/>
<dbReference type="GO" id="GO:0051260">
    <property type="term" value="P:protein homooligomerization"/>
    <property type="evidence" value="ECO:0007669"/>
    <property type="project" value="InterPro"/>
</dbReference>
<dbReference type="InterPro" id="IPR045068">
    <property type="entry name" value="BACURD1-3"/>
</dbReference>
<accession>A0A4V1IQ61</accession>
<evidence type="ECO:0000313" key="3">
    <source>
        <dbReference type="EMBL" id="RKO85437.1"/>
    </source>
</evidence>
<proteinExistence type="predicted"/>
<evidence type="ECO:0000313" key="4">
    <source>
        <dbReference type="Proteomes" id="UP000269721"/>
    </source>
</evidence>
<dbReference type="PANTHER" id="PTHR11145:SF8">
    <property type="entry name" value="RE57120P"/>
    <property type="match status" value="1"/>
</dbReference>
<gene>
    <name evidence="3" type="ORF">BDK51DRAFT_31769</name>
</gene>
<dbReference type="AlphaFoldDB" id="A0A4V1IQ61"/>
<dbReference type="EMBL" id="KZ999078">
    <property type="protein sequence ID" value="RKO85437.1"/>
    <property type="molecule type" value="Genomic_DNA"/>
</dbReference>
<dbReference type="SUPFAM" id="SSF54695">
    <property type="entry name" value="POZ domain"/>
    <property type="match status" value="1"/>
</dbReference>
<evidence type="ECO:0000256" key="1">
    <source>
        <dbReference type="SAM" id="Coils"/>
    </source>
</evidence>
<reference evidence="4" key="1">
    <citation type="journal article" date="2018" name="Nat. Microbiol.">
        <title>Leveraging single-cell genomics to expand the fungal tree of life.</title>
        <authorList>
            <person name="Ahrendt S.R."/>
            <person name="Quandt C.A."/>
            <person name="Ciobanu D."/>
            <person name="Clum A."/>
            <person name="Salamov A."/>
            <person name="Andreopoulos B."/>
            <person name="Cheng J.F."/>
            <person name="Woyke T."/>
            <person name="Pelin A."/>
            <person name="Henrissat B."/>
            <person name="Reynolds N.K."/>
            <person name="Benny G.L."/>
            <person name="Smith M.E."/>
            <person name="James T.Y."/>
            <person name="Grigoriev I.V."/>
        </authorList>
    </citation>
    <scope>NUCLEOTIDE SEQUENCE [LARGE SCALE GENOMIC DNA]</scope>
</reference>
<organism evidence="3 4">
    <name type="scientific">Blyttiomyces helicus</name>
    <dbReference type="NCBI Taxonomy" id="388810"/>
    <lineage>
        <taxon>Eukaryota</taxon>
        <taxon>Fungi</taxon>
        <taxon>Fungi incertae sedis</taxon>
        <taxon>Chytridiomycota</taxon>
        <taxon>Chytridiomycota incertae sedis</taxon>
        <taxon>Chytridiomycetes</taxon>
        <taxon>Chytridiomycetes incertae sedis</taxon>
        <taxon>Blyttiomyces</taxon>
    </lineage>
</organism>
<dbReference type="Proteomes" id="UP000269721">
    <property type="component" value="Unassembled WGS sequence"/>
</dbReference>
<name>A0A4V1IQ61_9FUNG</name>
<evidence type="ECO:0000259" key="2">
    <source>
        <dbReference type="SMART" id="SM00225"/>
    </source>
</evidence>
<feature type="coiled-coil region" evidence="1">
    <location>
        <begin position="78"/>
        <end position="115"/>
    </location>
</feature>
<keyword evidence="4" id="KW-1185">Reference proteome</keyword>
<dbReference type="Pfam" id="PF02214">
    <property type="entry name" value="BTB_2"/>
    <property type="match status" value="1"/>
</dbReference>
<dbReference type="PANTHER" id="PTHR11145">
    <property type="entry name" value="BTB/POZ DOMAIN-CONTAINING ADAPTER FOR CUL3-MEDIATED RHOA DEGRADATION PROTEIN FAMILY MEMBER"/>
    <property type="match status" value="1"/>
</dbReference>
<dbReference type="InterPro" id="IPR003131">
    <property type="entry name" value="T1-type_BTB"/>
</dbReference>
<sequence>MSDIDLDEAIKAVELQVATFDTAAASAERHSAVSRSELLKFADLTSKAMYAEDSKSMAETHKLSEVAKGIAAASLSLANEAKAGLDQVRKAREQVEADRLELEKLRERTAVLERAQATKVTLNVGGQLFDTSIDTLRSAGDSFFACLFGGKWVAKSDAHDGSIFIDRDGTHFRHILNSLRDGDKTVLPNDAATLSSIAAEADFFGMPDLATRVRNQLQQKDADTLNSNAPDAAHHGWGVGVRSRYARRDTGPLAWGR</sequence>
<dbReference type="InterPro" id="IPR011333">
    <property type="entry name" value="SKP1/BTB/POZ_sf"/>
</dbReference>
<feature type="domain" description="BTB" evidence="2">
    <location>
        <begin position="118"/>
        <end position="221"/>
    </location>
</feature>
<dbReference type="SMART" id="SM00225">
    <property type="entry name" value="BTB"/>
    <property type="match status" value="1"/>
</dbReference>
<dbReference type="Gene3D" id="3.30.710.10">
    <property type="entry name" value="Potassium Channel Kv1.1, Chain A"/>
    <property type="match status" value="1"/>
</dbReference>
<keyword evidence="1" id="KW-0175">Coiled coil</keyword>
<dbReference type="InterPro" id="IPR000210">
    <property type="entry name" value="BTB/POZ_dom"/>
</dbReference>